<dbReference type="GO" id="GO:0000776">
    <property type="term" value="C:kinetochore"/>
    <property type="evidence" value="ECO:0007669"/>
    <property type="project" value="InterPro"/>
</dbReference>
<proteinExistence type="inferred from homology"/>
<feature type="region of interest" description="Disordered" evidence="7">
    <location>
        <begin position="45"/>
        <end position="329"/>
    </location>
</feature>
<organism evidence="9 10">
    <name type="scientific">Coprinopsis marcescibilis</name>
    <name type="common">Agaric fungus</name>
    <name type="synonym">Psathyrella marcescibilis</name>
    <dbReference type="NCBI Taxonomy" id="230819"/>
    <lineage>
        <taxon>Eukaryota</taxon>
        <taxon>Fungi</taxon>
        <taxon>Dikarya</taxon>
        <taxon>Basidiomycota</taxon>
        <taxon>Agaricomycotina</taxon>
        <taxon>Agaricomycetes</taxon>
        <taxon>Agaricomycetidae</taxon>
        <taxon>Agaricales</taxon>
        <taxon>Agaricineae</taxon>
        <taxon>Psathyrellaceae</taxon>
        <taxon>Coprinopsis</taxon>
    </lineage>
</organism>
<protein>
    <recommendedName>
        <fullName evidence="6">CENP-C homolog</fullName>
    </recommendedName>
</protein>
<feature type="compositionally biased region" description="Basic residues" evidence="7">
    <location>
        <begin position="373"/>
        <end position="383"/>
    </location>
</feature>
<dbReference type="STRING" id="230819.A0A5C3KUE5"/>
<evidence type="ECO:0000256" key="6">
    <source>
        <dbReference type="ARBA" id="ARBA00075033"/>
    </source>
</evidence>
<dbReference type="GO" id="GO:0019237">
    <property type="term" value="F:centromeric DNA binding"/>
    <property type="evidence" value="ECO:0007669"/>
    <property type="project" value="InterPro"/>
</dbReference>
<feature type="compositionally biased region" description="Polar residues" evidence="7">
    <location>
        <begin position="100"/>
        <end position="109"/>
    </location>
</feature>
<feature type="region of interest" description="Disordered" evidence="7">
    <location>
        <begin position="546"/>
        <end position="597"/>
    </location>
</feature>
<dbReference type="InterPro" id="IPR011051">
    <property type="entry name" value="RmlC_Cupin_sf"/>
</dbReference>
<evidence type="ECO:0000256" key="4">
    <source>
        <dbReference type="ARBA" id="ARBA00023242"/>
    </source>
</evidence>
<dbReference type="InterPro" id="IPR014710">
    <property type="entry name" value="RmlC-like_jellyroll"/>
</dbReference>
<feature type="compositionally biased region" description="Basic and acidic residues" evidence="7">
    <location>
        <begin position="160"/>
        <end position="174"/>
    </location>
</feature>
<feature type="compositionally biased region" description="Acidic residues" evidence="7">
    <location>
        <begin position="228"/>
        <end position="239"/>
    </location>
</feature>
<dbReference type="GO" id="GO:0005634">
    <property type="term" value="C:nucleus"/>
    <property type="evidence" value="ECO:0007669"/>
    <property type="project" value="UniProtKB-SubCell"/>
</dbReference>
<evidence type="ECO:0000313" key="9">
    <source>
        <dbReference type="EMBL" id="TFK23463.1"/>
    </source>
</evidence>
<keyword evidence="10" id="KW-1185">Reference proteome</keyword>
<evidence type="ECO:0000259" key="8">
    <source>
        <dbReference type="Pfam" id="PF11699"/>
    </source>
</evidence>
<feature type="compositionally biased region" description="Acidic residues" evidence="7">
    <location>
        <begin position="75"/>
        <end position="95"/>
    </location>
</feature>
<comment type="similarity">
    <text evidence="2">Belongs to the CENP-C/MIF2 family.</text>
</comment>
<feature type="compositionally biased region" description="Gly residues" evidence="7">
    <location>
        <begin position="181"/>
        <end position="193"/>
    </location>
</feature>
<dbReference type="InterPro" id="IPR025974">
    <property type="entry name" value="Mif2/CENP-C_cupin"/>
</dbReference>
<feature type="compositionally biased region" description="Polar residues" evidence="7">
    <location>
        <begin position="117"/>
        <end position="133"/>
    </location>
</feature>
<dbReference type="Gene3D" id="2.60.120.10">
    <property type="entry name" value="Jelly Rolls"/>
    <property type="match status" value="1"/>
</dbReference>
<gene>
    <name evidence="9" type="ORF">FA15DRAFT_670483</name>
</gene>
<dbReference type="GO" id="GO:0051315">
    <property type="term" value="P:attachment of mitotic spindle microtubules to kinetochore"/>
    <property type="evidence" value="ECO:0007669"/>
    <property type="project" value="TreeGrafter"/>
</dbReference>
<dbReference type="PANTHER" id="PTHR16684">
    <property type="entry name" value="CENTROMERE PROTEIN C"/>
    <property type="match status" value="1"/>
</dbReference>
<dbReference type="GO" id="GO:0051382">
    <property type="term" value="P:kinetochore assembly"/>
    <property type="evidence" value="ECO:0007669"/>
    <property type="project" value="InterPro"/>
</dbReference>
<accession>A0A5C3KUE5</accession>
<feature type="compositionally biased region" description="Basic and acidic residues" evidence="7">
    <location>
        <begin position="561"/>
        <end position="570"/>
    </location>
</feature>
<evidence type="ECO:0000256" key="5">
    <source>
        <dbReference type="ARBA" id="ARBA00057947"/>
    </source>
</evidence>
<sequence>MPTSARKSSVGVGRRGPPKAHIPYRGDNPNVGKKTGIAVAHVERKSDGFEPFGELIRQADGRAPPKPKKKVVREEYDDDDEEDEDEYDDDEDEFGEMSMQLDSPVQNLASVRPPTTPTNGRSNSRPVARTSSVDFDKIPSPHSRSMRQTGPGPSKLRRSVIHEEREPSSEPHEQYEEDSGGMDGDSGGGGGNLGFDDDIDMGNNYDDSPPPDSNDANPRRTSFTHLDQDDDDDDDEEPEPISKKQKGKGKARQQDHYDDEDVEDDIARELNELDNAPPSDDGAEDEVPEPPQRKKIKVQETRPVRTKTQSINKKENRDSREGVRRSSRAHHAPLEWWRGERYVYGKPEYNQTVLVPHIREIVRIPKEEPLHLANKRKRGRSRSRTVQPQAVQQDAAGDPEDGWDDATVPNAKVLDYRTSAEVDKRIAWTAQMVNPKKVPNGDWAYEKILWDTDFIAAGQLVIPPKCRKPSKGTKDNTYIFYVIEGAVNLKIHDTSLVLAPGGMFMVPRGNTYFIENISHRDAKLFFTQARKMMNDDEERAVAINNQQKRKARRSSSAGPVARERAAEERATSAIDSEQVNGDVTPKPRAASKAKAKA</sequence>
<feature type="domain" description="Mif2/CENP-C cupin" evidence="8">
    <location>
        <begin position="445"/>
        <end position="528"/>
    </location>
</feature>
<dbReference type="Proteomes" id="UP000307440">
    <property type="component" value="Unassembled WGS sequence"/>
</dbReference>
<keyword evidence="4" id="KW-0539">Nucleus</keyword>
<dbReference type="FunFam" id="2.60.120.10:FF:000033">
    <property type="entry name" value="Centromere protein C 1"/>
    <property type="match status" value="1"/>
</dbReference>
<name>A0A5C3KUE5_COPMA</name>
<dbReference type="InterPro" id="IPR028386">
    <property type="entry name" value="CENP-C/Mif2/cnp3"/>
</dbReference>
<reference evidence="9 10" key="1">
    <citation type="journal article" date="2019" name="Nat. Ecol. Evol.">
        <title>Megaphylogeny resolves global patterns of mushroom evolution.</title>
        <authorList>
            <person name="Varga T."/>
            <person name="Krizsan K."/>
            <person name="Foldi C."/>
            <person name="Dima B."/>
            <person name="Sanchez-Garcia M."/>
            <person name="Sanchez-Ramirez S."/>
            <person name="Szollosi G.J."/>
            <person name="Szarkandi J.G."/>
            <person name="Papp V."/>
            <person name="Albert L."/>
            <person name="Andreopoulos W."/>
            <person name="Angelini C."/>
            <person name="Antonin V."/>
            <person name="Barry K.W."/>
            <person name="Bougher N.L."/>
            <person name="Buchanan P."/>
            <person name="Buyck B."/>
            <person name="Bense V."/>
            <person name="Catcheside P."/>
            <person name="Chovatia M."/>
            <person name="Cooper J."/>
            <person name="Damon W."/>
            <person name="Desjardin D."/>
            <person name="Finy P."/>
            <person name="Geml J."/>
            <person name="Haridas S."/>
            <person name="Hughes K."/>
            <person name="Justo A."/>
            <person name="Karasinski D."/>
            <person name="Kautmanova I."/>
            <person name="Kiss B."/>
            <person name="Kocsube S."/>
            <person name="Kotiranta H."/>
            <person name="LaButti K.M."/>
            <person name="Lechner B.E."/>
            <person name="Liimatainen K."/>
            <person name="Lipzen A."/>
            <person name="Lukacs Z."/>
            <person name="Mihaltcheva S."/>
            <person name="Morgado L.N."/>
            <person name="Niskanen T."/>
            <person name="Noordeloos M.E."/>
            <person name="Ohm R.A."/>
            <person name="Ortiz-Santana B."/>
            <person name="Ovrebo C."/>
            <person name="Racz N."/>
            <person name="Riley R."/>
            <person name="Savchenko A."/>
            <person name="Shiryaev A."/>
            <person name="Soop K."/>
            <person name="Spirin V."/>
            <person name="Szebenyi C."/>
            <person name="Tomsovsky M."/>
            <person name="Tulloss R.E."/>
            <person name="Uehling J."/>
            <person name="Grigoriev I.V."/>
            <person name="Vagvolgyi C."/>
            <person name="Papp T."/>
            <person name="Martin F.M."/>
            <person name="Miettinen O."/>
            <person name="Hibbett D.S."/>
            <person name="Nagy L.G."/>
        </authorList>
    </citation>
    <scope>NUCLEOTIDE SEQUENCE [LARGE SCALE GENOMIC DNA]</scope>
    <source>
        <strain evidence="9 10">CBS 121175</strain>
    </source>
</reference>
<feature type="region of interest" description="Disordered" evidence="7">
    <location>
        <begin position="1"/>
        <end position="33"/>
    </location>
</feature>
<keyword evidence="3" id="KW-0238">DNA-binding</keyword>
<feature type="compositionally biased region" description="Basic and acidic residues" evidence="7">
    <location>
        <begin position="312"/>
        <end position="324"/>
    </location>
</feature>
<evidence type="ECO:0000313" key="10">
    <source>
        <dbReference type="Proteomes" id="UP000307440"/>
    </source>
</evidence>
<dbReference type="AlphaFoldDB" id="A0A5C3KUE5"/>
<dbReference type="GO" id="GO:0051455">
    <property type="term" value="P:spindle attachment to meiosis I kinetochore"/>
    <property type="evidence" value="ECO:0007669"/>
    <property type="project" value="TreeGrafter"/>
</dbReference>
<dbReference type="EMBL" id="ML210218">
    <property type="protein sequence ID" value="TFK23463.1"/>
    <property type="molecule type" value="Genomic_DNA"/>
</dbReference>
<comment type="function">
    <text evidence="5">Component of the kinetochore, a multiprotein complex that assembles on centromeric DNA and attaches chromosomes to spindle microtubules, mediating chromosome segregation and sister chromatid segregation during meiosis and mitosis. Component of the inner kinetochore constitutive centromere-associated network (CCAN), which serves as a structural platform for outer kinetochore assembly.</text>
</comment>
<dbReference type="Pfam" id="PF11699">
    <property type="entry name" value="CENP-C_C"/>
    <property type="match status" value="1"/>
</dbReference>
<evidence type="ECO:0000256" key="3">
    <source>
        <dbReference type="ARBA" id="ARBA00023125"/>
    </source>
</evidence>
<feature type="region of interest" description="Disordered" evidence="7">
    <location>
        <begin position="372"/>
        <end position="404"/>
    </location>
</feature>
<comment type="subcellular location">
    <subcellularLocation>
        <location evidence="1">Nucleus</location>
    </subcellularLocation>
</comment>
<dbReference type="PANTHER" id="PTHR16684:SF11">
    <property type="entry name" value="CENTROMERE PROTEIN C"/>
    <property type="match status" value="1"/>
</dbReference>
<evidence type="ECO:0000256" key="1">
    <source>
        <dbReference type="ARBA" id="ARBA00004123"/>
    </source>
</evidence>
<dbReference type="OrthoDB" id="1939643at2759"/>
<evidence type="ECO:0000256" key="7">
    <source>
        <dbReference type="SAM" id="MobiDB-lite"/>
    </source>
</evidence>
<evidence type="ECO:0000256" key="2">
    <source>
        <dbReference type="ARBA" id="ARBA00010291"/>
    </source>
</evidence>
<dbReference type="SUPFAM" id="SSF51182">
    <property type="entry name" value="RmlC-like cupins"/>
    <property type="match status" value="1"/>
</dbReference>
<dbReference type="CDD" id="cd06993">
    <property type="entry name" value="cupin_CENP-C_C"/>
    <property type="match status" value="1"/>
</dbReference>